<dbReference type="CDD" id="cd03349">
    <property type="entry name" value="LbH_XAT"/>
    <property type="match status" value="1"/>
</dbReference>
<dbReference type="SUPFAM" id="SSF51161">
    <property type="entry name" value="Trimeric LpxA-like enzymes"/>
    <property type="match status" value="1"/>
</dbReference>
<gene>
    <name evidence="5" type="ORF">FPE01S_04_04690</name>
</gene>
<keyword evidence="6" id="KW-1185">Reference proteome</keyword>
<evidence type="ECO:0000256" key="4">
    <source>
        <dbReference type="ARBA" id="ARBA00023315"/>
    </source>
</evidence>
<accession>A0A0E9N7A1</accession>
<protein>
    <submittedName>
        <fullName evidence="5">Putative acetyltransferase</fullName>
    </submittedName>
</protein>
<dbReference type="PANTHER" id="PTHR43300:SF11">
    <property type="entry name" value="ACETYLTRANSFERASE RV3034C-RELATED"/>
    <property type="match status" value="1"/>
</dbReference>
<dbReference type="PANTHER" id="PTHR43300">
    <property type="entry name" value="ACETYLTRANSFERASE"/>
    <property type="match status" value="1"/>
</dbReference>
<dbReference type="RefSeq" id="WP_281176221.1">
    <property type="nucleotide sequence ID" value="NZ_BBWV01000004.1"/>
</dbReference>
<evidence type="ECO:0000256" key="1">
    <source>
        <dbReference type="ARBA" id="ARBA00007274"/>
    </source>
</evidence>
<evidence type="ECO:0000256" key="2">
    <source>
        <dbReference type="ARBA" id="ARBA00022679"/>
    </source>
</evidence>
<dbReference type="EMBL" id="BBWV01000004">
    <property type="protein sequence ID" value="GAO45225.1"/>
    <property type="molecule type" value="Genomic_DNA"/>
</dbReference>
<evidence type="ECO:0000313" key="6">
    <source>
        <dbReference type="Proteomes" id="UP000033121"/>
    </source>
</evidence>
<dbReference type="AlphaFoldDB" id="A0A0E9N7A1"/>
<name>A0A0E9N7A1_9BACT</name>
<dbReference type="Gene3D" id="2.160.10.10">
    <property type="entry name" value="Hexapeptide repeat proteins"/>
    <property type="match status" value="1"/>
</dbReference>
<dbReference type="STRING" id="1220578.FPE01S_04_04690"/>
<proteinExistence type="inferred from homology"/>
<organism evidence="5 6">
    <name type="scientific">Flavihumibacter petaseus NBRC 106054</name>
    <dbReference type="NCBI Taxonomy" id="1220578"/>
    <lineage>
        <taxon>Bacteria</taxon>
        <taxon>Pseudomonadati</taxon>
        <taxon>Bacteroidota</taxon>
        <taxon>Chitinophagia</taxon>
        <taxon>Chitinophagales</taxon>
        <taxon>Chitinophagaceae</taxon>
        <taxon>Flavihumibacter</taxon>
    </lineage>
</organism>
<reference evidence="5 6" key="1">
    <citation type="submission" date="2015-04" db="EMBL/GenBank/DDBJ databases">
        <title>Whole genome shotgun sequence of Flavihumibacter petaseus NBRC 106054.</title>
        <authorList>
            <person name="Miyazawa S."/>
            <person name="Hosoyama A."/>
            <person name="Hashimoto M."/>
            <person name="Noguchi M."/>
            <person name="Tsuchikane K."/>
            <person name="Ohji S."/>
            <person name="Yamazoe A."/>
            <person name="Ichikawa N."/>
            <person name="Kimura A."/>
            <person name="Fujita N."/>
        </authorList>
    </citation>
    <scope>NUCLEOTIDE SEQUENCE [LARGE SCALE GENOMIC DNA]</scope>
    <source>
        <strain evidence="5 6">NBRC 106054</strain>
    </source>
</reference>
<keyword evidence="4" id="KW-0012">Acyltransferase</keyword>
<dbReference type="Gene3D" id="3.90.550.10">
    <property type="entry name" value="Spore Coat Polysaccharide Biosynthesis Protein SpsA, Chain A"/>
    <property type="match status" value="1"/>
</dbReference>
<sequence length="528" mass="59737">MDQAPVVLFVYNRPGHTLKTLEALSSCDGIDRTILYIFADGEKEGSDSVSKEAVAQVREVIRRQKWAGKVVIRESPVNKGLARSITEGVSELLDNHGKVIVLEDDIVVSRGFLDFMNNGLKVYEKEEEVMHISGYFYPNNGISGDTFFYNVPLCWGWATWKRAWDKLQLDPVQLKAEIDRNNLWEAFNKFGNEELRRQLDRNISGESNTWFIKWHCSVLLHQGFVLHPSNSLVNNIGFDNTGTHGNLTYRYWHHDLADHVKVEKLPRVESSEAEEVCKRFFYAWNGKNKSASAKQAGSILPRFKEILRNAGRSLFKKVYPEISIFDQSPDWRYVASSITNSAVSPKASLYTPHRVSKALIGHYTYVANNSQITCAEIGKFCSIGPNFICGWGIHPMEGISTSPMFYSTRKQNGTTLSATDKIEERRLVRIGNDVFIGANVTVLDGVTIGDGAVIGAGAVVTRDVPPYGVAVGVPAKVIRYRFEPEKIEQLLQIKWWNQSLDELKNVEKMFWDVDGYIAFIQKQTSEKH</sequence>
<keyword evidence="2 5" id="KW-0808">Transferase</keyword>
<evidence type="ECO:0000256" key="3">
    <source>
        <dbReference type="ARBA" id="ARBA00022737"/>
    </source>
</evidence>
<dbReference type="GO" id="GO:0016746">
    <property type="term" value="F:acyltransferase activity"/>
    <property type="evidence" value="ECO:0007669"/>
    <property type="project" value="UniProtKB-KW"/>
</dbReference>
<dbReference type="InterPro" id="IPR050179">
    <property type="entry name" value="Trans_hexapeptide_repeat"/>
</dbReference>
<dbReference type="InterPro" id="IPR029044">
    <property type="entry name" value="Nucleotide-diphossugar_trans"/>
</dbReference>
<comment type="caution">
    <text evidence="5">The sequence shown here is derived from an EMBL/GenBank/DDBJ whole genome shotgun (WGS) entry which is preliminary data.</text>
</comment>
<dbReference type="Proteomes" id="UP000033121">
    <property type="component" value="Unassembled WGS sequence"/>
</dbReference>
<comment type="similarity">
    <text evidence="1">Belongs to the transferase hexapeptide repeat family.</text>
</comment>
<dbReference type="Pfam" id="PF00132">
    <property type="entry name" value="Hexapep"/>
    <property type="match status" value="1"/>
</dbReference>
<dbReference type="PROSITE" id="PS00101">
    <property type="entry name" value="HEXAPEP_TRANSFERASES"/>
    <property type="match status" value="1"/>
</dbReference>
<dbReference type="InterPro" id="IPR001451">
    <property type="entry name" value="Hexapep"/>
</dbReference>
<evidence type="ECO:0000313" key="5">
    <source>
        <dbReference type="EMBL" id="GAO45225.1"/>
    </source>
</evidence>
<dbReference type="InterPro" id="IPR018357">
    <property type="entry name" value="Hexapep_transf_CS"/>
</dbReference>
<keyword evidence="3" id="KW-0677">Repeat</keyword>
<dbReference type="InterPro" id="IPR011004">
    <property type="entry name" value="Trimer_LpxA-like_sf"/>
</dbReference>
<dbReference type="SUPFAM" id="SSF53448">
    <property type="entry name" value="Nucleotide-diphospho-sugar transferases"/>
    <property type="match status" value="1"/>
</dbReference>